<dbReference type="Gene3D" id="2.60.40.10">
    <property type="entry name" value="Immunoglobulins"/>
    <property type="match status" value="1"/>
</dbReference>
<evidence type="ECO:0000313" key="9">
    <source>
        <dbReference type="Proteomes" id="UP000265140"/>
    </source>
</evidence>
<evidence type="ECO:0000256" key="6">
    <source>
        <dbReference type="ARBA" id="ARBA00023319"/>
    </source>
</evidence>
<keyword evidence="9" id="KW-1185">Reference proteome</keyword>
<dbReference type="GeneTree" id="ENSGT01120000271914"/>
<dbReference type="GO" id="GO:1903037">
    <property type="term" value="P:regulation of leukocyte cell-cell adhesion"/>
    <property type="evidence" value="ECO:0007669"/>
    <property type="project" value="UniProtKB-ARBA"/>
</dbReference>
<keyword evidence="4" id="KW-1015">Disulfide bond</keyword>
<dbReference type="GO" id="GO:0001817">
    <property type="term" value="P:regulation of cytokine production"/>
    <property type="evidence" value="ECO:0007669"/>
    <property type="project" value="TreeGrafter"/>
</dbReference>
<comment type="subcellular location">
    <subcellularLocation>
        <location evidence="1">Membrane</location>
    </subcellularLocation>
</comment>
<keyword evidence="5" id="KW-0325">Glycoprotein</keyword>
<dbReference type="GO" id="GO:0009897">
    <property type="term" value="C:external side of plasma membrane"/>
    <property type="evidence" value="ECO:0007669"/>
    <property type="project" value="TreeGrafter"/>
</dbReference>
<proteinExistence type="predicted"/>
<dbReference type="PANTHER" id="PTHR24100:SF130">
    <property type="entry name" value="BUTYROPHILIN-LIKE PROTEIN 9"/>
    <property type="match status" value="1"/>
</dbReference>
<evidence type="ECO:0000256" key="5">
    <source>
        <dbReference type="ARBA" id="ARBA00023180"/>
    </source>
</evidence>
<protein>
    <recommendedName>
        <fullName evidence="7">Ig-like domain-containing protein</fullName>
    </recommendedName>
</protein>
<dbReference type="GO" id="GO:0005102">
    <property type="term" value="F:signaling receptor binding"/>
    <property type="evidence" value="ECO:0007669"/>
    <property type="project" value="TreeGrafter"/>
</dbReference>
<feature type="domain" description="Ig-like" evidence="7">
    <location>
        <begin position="24"/>
        <end position="113"/>
    </location>
</feature>
<dbReference type="FunFam" id="2.60.40.10:FF:000142">
    <property type="entry name" value="V-set domain-containing T-cell activation inhibitor 1"/>
    <property type="match status" value="1"/>
</dbReference>
<name>A0A3P8XNN1_ESOLU</name>
<evidence type="ECO:0000256" key="1">
    <source>
        <dbReference type="ARBA" id="ARBA00004370"/>
    </source>
</evidence>
<evidence type="ECO:0000256" key="4">
    <source>
        <dbReference type="ARBA" id="ARBA00023157"/>
    </source>
</evidence>
<evidence type="ECO:0000259" key="7">
    <source>
        <dbReference type="PROSITE" id="PS50835"/>
    </source>
</evidence>
<dbReference type="AlphaFoldDB" id="A0A3P8XNN1"/>
<reference evidence="8" key="3">
    <citation type="submission" date="2025-08" db="UniProtKB">
        <authorList>
            <consortium name="Ensembl"/>
        </authorList>
    </citation>
    <scope>IDENTIFICATION</scope>
</reference>
<keyword evidence="6" id="KW-0393">Immunoglobulin domain</keyword>
<dbReference type="GO" id="GO:0050863">
    <property type="term" value="P:regulation of T cell activation"/>
    <property type="evidence" value="ECO:0007669"/>
    <property type="project" value="UniProtKB-ARBA"/>
</dbReference>
<dbReference type="InterPro" id="IPR003599">
    <property type="entry name" value="Ig_sub"/>
</dbReference>
<reference evidence="9" key="1">
    <citation type="journal article" date="2014" name="PLoS ONE">
        <title>The genome and linkage map of the northern pike (Esox lucius): conserved synteny revealed between the salmonid sister group and the Neoteleostei.</title>
        <authorList>
            <person name="Rondeau E.B."/>
            <person name="Minkley D.R."/>
            <person name="Leong J.S."/>
            <person name="Messmer A.M."/>
            <person name="Jantzen J.R."/>
            <person name="von Schalburg K.R."/>
            <person name="Lemon C."/>
            <person name="Bird N.H."/>
            <person name="Koop B.F."/>
        </authorList>
    </citation>
    <scope>NUCLEOTIDE SEQUENCE</scope>
</reference>
<sequence>MAESRDHNQFKLITTERNIVGVVGDDVTLPCHLSPETSAVTMTIRWFKETECIYLYKNGQVTERRGYEGRLSLITQEMERGNVSLRMKNIKESDSEDYICQVIHGEQKEEAVVGLRVRRGKWSVTPVHDYKHLNNNTNQCLSLYNTHILYHVGRRT</sequence>
<evidence type="ECO:0000256" key="3">
    <source>
        <dbReference type="ARBA" id="ARBA00023136"/>
    </source>
</evidence>
<dbReference type="SMART" id="SM00409">
    <property type="entry name" value="IG"/>
    <property type="match status" value="1"/>
</dbReference>
<dbReference type="InterPro" id="IPR036179">
    <property type="entry name" value="Ig-like_dom_sf"/>
</dbReference>
<organism evidence="8 9">
    <name type="scientific">Esox lucius</name>
    <name type="common">Northern pike</name>
    <dbReference type="NCBI Taxonomy" id="8010"/>
    <lineage>
        <taxon>Eukaryota</taxon>
        <taxon>Metazoa</taxon>
        <taxon>Chordata</taxon>
        <taxon>Craniata</taxon>
        <taxon>Vertebrata</taxon>
        <taxon>Euteleostomi</taxon>
        <taxon>Actinopterygii</taxon>
        <taxon>Neopterygii</taxon>
        <taxon>Teleostei</taxon>
        <taxon>Protacanthopterygii</taxon>
        <taxon>Esociformes</taxon>
        <taxon>Esocidae</taxon>
        <taxon>Esox</taxon>
    </lineage>
</organism>
<dbReference type="PANTHER" id="PTHR24100">
    <property type="entry name" value="BUTYROPHILIN"/>
    <property type="match status" value="1"/>
</dbReference>
<evidence type="ECO:0000256" key="2">
    <source>
        <dbReference type="ARBA" id="ARBA00022729"/>
    </source>
</evidence>
<keyword evidence="2" id="KW-0732">Signal</keyword>
<dbReference type="InterPro" id="IPR013106">
    <property type="entry name" value="Ig_V-set"/>
</dbReference>
<dbReference type="InterPro" id="IPR050504">
    <property type="entry name" value="IgSF_BTN/MOG"/>
</dbReference>
<keyword evidence="3" id="KW-0472">Membrane</keyword>
<dbReference type="InterPro" id="IPR007110">
    <property type="entry name" value="Ig-like_dom"/>
</dbReference>
<dbReference type="Pfam" id="PF07686">
    <property type="entry name" value="V-set"/>
    <property type="match status" value="1"/>
</dbReference>
<dbReference type="PROSITE" id="PS50835">
    <property type="entry name" value="IG_LIKE"/>
    <property type="match status" value="1"/>
</dbReference>
<dbReference type="SUPFAM" id="SSF48726">
    <property type="entry name" value="Immunoglobulin"/>
    <property type="match status" value="1"/>
</dbReference>
<evidence type="ECO:0000313" key="8">
    <source>
        <dbReference type="Ensembl" id="ENSELUP00000006160.3"/>
    </source>
</evidence>
<dbReference type="Ensembl" id="ENSELUT00000009416.3">
    <property type="protein sequence ID" value="ENSELUP00000006160.3"/>
    <property type="gene ID" value="ENSELUG00000036868.1"/>
</dbReference>
<dbReference type="STRING" id="8010.ENSELUP00000006160"/>
<dbReference type="Bgee" id="ENSELUG00000001631">
    <property type="expression patterns" value="Expressed in liver and 6 other cell types or tissues"/>
</dbReference>
<dbReference type="Proteomes" id="UP000265140">
    <property type="component" value="Chromosome 3"/>
</dbReference>
<dbReference type="InParanoid" id="A0A3P8XNN1"/>
<dbReference type="SMART" id="SM00406">
    <property type="entry name" value="IGv"/>
    <property type="match status" value="1"/>
</dbReference>
<dbReference type="GO" id="GO:0050852">
    <property type="term" value="P:T cell receptor signaling pathway"/>
    <property type="evidence" value="ECO:0007669"/>
    <property type="project" value="TreeGrafter"/>
</dbReference>
<reference evidence="8" key="4">
    <citation type="submission" date="2025-09" db="UniProtKB">
        <authorList>
            <consortium name="Ensembl"/>
        </authorList>
    </citation>
    <scope>IDENTIFICATION</scope>
</reference>
<dbReference type="InterPro" id="IPR013783">
    <property type="entry name" value="Ig-like_fold"/>
</dbReference>
<accession>A0A3P8XNN1</accession>
<reference evidence="8" key="2">
    <citation type="submission" date="2020-02" db="EMBL/GenBank/DDBJ databases">
        <title>Esox lucius (northern pike) genome, fEsoLuc1, primary haplotype.</title>
        <authorList>
            <person name="Myers G."/>
            <person name="Karagic N."/>
            <person name="Meyer A."/>
            <person name="Pippel M."/>
            <person name="Reichard M."/>
            <person name="Winkler S."/>
            <person name="Tracey A."/>
            <person name="Sims Y."/>
            <person name="Howe K."/>
            <person name="Rhie A."/>
            <person name="Formenti G."/>
            <person name="Durbin R."/>
            <person name="Fedrigo O."/>
            <person name="Jarvis E.D."/>
        </authorList>
    </citation>
    <scope>NUCLEOTIDE SEQUENCE [LARGE SCALE GENOMIC DNA]</scope>
</reference>